<dbReference type="GO" id="GO:0004412">
    <property type="term" value="F:homoserine dehydrogenase activity"/>
    <property type="evidence" value="ECO:0007669"/>
    <property type="project" value="UniProtKB-EC"/>
</dbReference>
<dbReference type="Pfam" id="PF00742">
    <property type="entry name" value="Homoserine_dh"/>
    <property type="match status" value="1"/>
</dbReference>
<evidence type="ECO:0000256" key="11">
    <source>
        <dbReference type="RuleBase" id="RU004171"/>
    </source>
</evidence>
<evidence type="ECO:0000259" key="13">
    <source>
        <dbReference type="Pfam" id="PF03447"/>
    </source>
</evidence>
<keyword evidence="15" id="KW-1185">Reference proteome</keyword>
<gene>
    <name evidence="14" type="ORF">H8911_02880</name>
</gene>
<evidence type="ECO:0000313" key="14">
    <source>
        <dbReference type="EMBL" id="MBC6011703.1"/>
    </source>
</evidence>
<dbReference type="Gene3D" id="3.30.360.10">
    <property type="entry name" value="Dihydrodipicolinate Reductase, domain 2"/>
    <property type="match status" value="1"/>
</dbReference>
<evidence type="ECO:0000256" key="7">
    <source>
        <dbReference type="ARBA" id="ARBA00022697"/>
    </source>
</evidence>
<dbReference type="Pfam" id="PF03447">
    <property type="entry name" value="NAD_binding_3"/>
    <property type="match status" value="1"/>
</dbReference>
<keyword evidence="9 10" id="KW-0486">Methionine biosynthesis</keyword>
<dbReference type="InterPro" id="IPR005106">
    <property type="entry name" value="Asp/hSer_DH_NAD-bd"/>
</dbReference>
<dbReference type="InterPro" id="IPR019811">
    <property type="entry name" value="HDH_CS"/>
</dbReference>
<keyword evidence="8 10" id="KW-0560">Oxidoreductase</keyword>
<dbReference type="SUPFAM" id="SSF55347">
    <property type="entry name" value="Glyceraldehyde-3-phosphate dehydrogenase-like, C-terminal domain"/>
    <property type="match status" value="1"/>
</dbReference>
<keyword evidence="7 10" id="KW-0791">Threonine biosynthesis</keyword>
<dbReference type="EC" id="1.1.1.3" evidence="4 10"/>
<protein>
    <recommendedName>
        <fullName evidence="5 10">Homoserine dehydrogenase</fullName>
        <ecNumber evidence="4 10">1.1.1.3</ecNumber>
    </recommendedName>
</protein>
<dbReference type="EMBL" id="JACRWH010000005">
    <property type="protein sequence ID" value="MBC6011703.1"/>
    <property type="molecule type" value="Genomic_DNA"/>
</dbReference>
<evidence type="ECO:0000256" key="10">
    <source>
        <dbReference type="RuleBase" id="RU000579"/>
    </source>
</evidence>
<dbReference type="RefSeq" id="WP_186998644.1">
    <property type="nucleotide sequence ID" value="NZ_JACRWH010000005.1"/>
</dbReference>
<dbReference type="SUPFAM" id="SSF51735">
    <property type="entry name" value="NAD(P)-binding Rossmann-fold domains"/>
    <property type="match status" value="1"/>
</dbReference>
<proteinExistence type="inferred from homology"/>
<dbReference type="InterPro" id="IPR036291">
    <property type="entry name" value="NAD(P)-bd_dom_sf"/>
</dbReference>
<dbReference type="Gene3D" id="3.40.50.720">
    <property type="entry name" value="NAD(P)-binding Rossmann-like Domain"/>
    <property type="match status" value="1"/>
</dbReference>
<comment type="catalytic activity">
    <reaction evidence="10">
        <text>L-homoserine + NADP(+) = L-aspartate 4-semialdehyde + NADPH + H(+)</text>
        <dbReference type="Rhea" id="RHEA:15761"/>
        <dbReference type="ChEBI" id="CHEBI:15378"/>
        <dbReference type="ChEBI" id="CHEBI:57476"/>
        <dbReference type="ChEBI" id="CHEBI:57783"/>
        <dbReference type="ChEBI" id="CHEBI:58349"/>
        <dbReference type="ChEBI" id="CHEBI:537519"/>
        <dbReference type="EC" id="1.1.1.3"/>
    </reaction>
</comment>
<dbReference type="PANTHER" id="PTHR43331">
    <property type="entry name" value="HOMOSERINE DEHYDROGENASE"/>
    <property type="match status" value="1"/>
</dbReference>
<evidence type="ECO:0000256" key="2">
    <source>
        <dbReference type="ARBA" id="ARBA00005062"/>
    </source>
</evidence>
<dbReference type="NCBIfam" id="NF004976">
    <property type="entry name" value="PRK06349.1"/>
    <property type="match status" value="1"/>
</dbReference>
<keyword evidence="10" id="KW-0521">NADP</keyword>
<comment type="pathway">
    <text evidence="1 10">Amino-acid biosynthesis; L-threonine biosynthesis; L-threonine from L-aspartate: step 3/5.</text>
</comment>
<evidence type="ECO:0000256" key="9">
    <source>
        <dbReference type="ARBA" id="ARBA00023167"/>
    </source>
</evidence>
<evidence type="ECO:0000259" key="12">
    <source>
        <dbReference type="Pfam" id="PF00742"/>
    </source>
</evidence>
<dbReference type="PROSITE" id="PS01042">
    <property type="entry name" value="HOMOSER_DHGENASE"/>
    <property type="match status" value="1"/>
</dbReference>
<dbReference type="InterPro" id="IPR001342">
    <property type="entry name" value="HDH_cat"/>
</dbReference>
<accession>A0ABR7KG44</accession>
<comment type="similarity">
    <text evidence="3 11">Belongs to the homoserine dehydrogenase family.</text>
</comment>
<evidence type="ECO:0000256" key="4">
    <source>
        <dbReference type="ARBA" id="ARBA00013213"/>
    </source>
</evidence>
<comment type="caution">
    <text evidence="14">The sequence shown here is derived from an EMBL/GenBank/DDBJ whole genome shotgun (WGS) entry which is preliminary data.</text>
</comment>
<feature type="domain" description="Homoserine dehydrogenase catalytic" evidence="12">
    <location>
        <begin position="118"/>
        <end position="293"/>
    </location>
</feature>
<evidence type="ECO:0000256" key="5">
    <source>
        <dbReference type="ARBA" id="ARBA00013376"/>
    </source>
</evidence>
<evidence type="ECO:0000256" key="8">
    <source>
        <dbReference type="ARBA" id="ARBA00023002"/>
    </source>
</evidence>
<evidence type="ECO:0000256" key="1">
    <source>
        <dbReference type="ARBA" id="ARBA00005056"/>
    </source>
</evidence>
<comment type="pathway">
    <text evidence="2 10">Amino-acid biosynthesis; L-methionine biosynthesis via de novo pathway; L-homoserine from L-aspartate: step 3/3.</text>
</comment>
<evidence type="ECO:0000256" key="6">
    <source>
        <dbReference type="ARBA" id="ARBA00022605"/>
    </source>
</evidence>
<name>A0ABR7KG44_9FIRM</name>
<evidence type="ECO:0000313" key="15">
    <source>
        <dbReference type="Proteomes" id="UP000649075"/>
    </source>
</evidence>
<reference evidence="14 15" key="1">
    <citation type="submission" date="2020-08" db="EMBL/GenBank/DDBJ databases">
        <authorList>
            <person name="Liu C."/>
            <person name="Sun Q."/>
        </authorList>
    </citation>
    <scope>NUCLEOTIDE SEQUENCE [LARGE SCALE GENOMIC DNA]</scope>
    <source>
        <strain evidence="14 15">L34</strain>
    </source>
</reference>
<dbReference type="PANTHER" id="PTHR43331:SF1">
    <property type="entry name" value="HOMOSERINE DEHYDROGENASE"/>
    <property type="match status" value="1"/>
</dbReference>
<keyword evidence="6 10" id="KW-0028">Amino-acid biosynthesis</keyword>
<feature type="domain" description="Aspartate/homoserine dehydrogenase NAD-binding" evidence="13">
    <location>
        <begin position="7"/>
        <end position="107"/>
    </location>
</feature>
<evidence type="ECO:0000256" key="3">
    <source>
        <dbReference type="ARBA" id="ARBA00006753"/>
    </source>
</evidence>
<sequence length="370" mass="42037">MNAVILGYGVVGKGIEILAKTLDDINIKYVYVRKEKENLPYFSNNEDMVVQDDIDIVFECLNGLEPANTLIQKALKKGKHVISSNKAVVATYLDTYLELEKEYGGSIQVEACVAGGIPFIDALLKLKRLEPLQGYEGIFNGTSNYILDSMQKNNLDFEDVLKEAQDKGYAEKDPSNDIDGVDVYYKTKISNSLAFNTPIVDIPYYAGIRTIKMLDMKFIKMNNKVIRHLSISRQIDDKIISIIAPCCMDENDFLANVPSNYNAQKILSHSFDTLGYYGQGAGQLPTAQAMVQNALDTLENKERKIVYSTPKEFDTSLLKETWLIRSDVSLENYYPIQKKEANYYWIENQDMSIIKKVKELDKNSFIALWR</sequence>
<organism evidence="14 15">
    <name type="scientific">Holdemanella hominis</name>
    <dbReference type="NCBI Taxonomy" id="2764327"/>
    <lineage>
        <taxon>Bacteria</taxon>
        <taxon>Bacillati</taxon>
        <taxon>Bacillota</taxon>
        <taxon>Erysipelotrichia</taxon>
        <taxon>Erysipelotrichales</taxon>
        <taxon>Erysipelotrichaceae</taxon>
        <taxon>Holdemanella</taxon>
    </lineage>
</organism>
<dbReference type="Proteomes" id="UP000649075">
    <property type="component" value="Unassembled WGS sequence"/>
</dbReference>